<evidence type="ECO:0000256" key="1">
    <source>
        <dbReference type="ARBA" id="ARBA00006611"/>
    </source>
</evidence>
<comment type="similarity">
    <text evidence="1">Belongs to the GSP E family.</text>
</comment>
<reference evidence="4" key="1">
    <citation type="submission" date="2014-10" db="EMBL/GenBank/DDBJ databases">
        <authorList>
            <person name="Kuske C.R."/>
            <person name="Challacombe J.F."/>
            <person name="Daligault H.E."/>
            <person name="Davenport K.W."/>
            <person name="Johnson S.L."/>
            <person name="Siddaramappa S."/>
            <person name="Petersen J.M."/>
        </authorList>
    </citation>
    <scope>NUCLEOTIDE SEQUENCE [LARGE SCALE GENOMIC DNA]</scope>
    <source>
        <strain evidence="4">CA97-1460</strain>
    </source>
</reference>
<dbReference type="Proteomes" id="UP000182521">
    <property type="component" value="Chromosome"/>
</dbReference>
<dbReference type="InterPro" id="IPR027417">
    <property type="entry name" value="P-loop_NTPase"/>
</dbReference>
<organism evidence="3 4">
    <name type="scientific">Francisella frigiditurris</name>
    <dbReference type="NCBI Taxonomy" id="1542390"/>
    <lineage>
        <taxon>Bacteria</taxon>
        <taxon>Pseudomonadati</taxon>
        <taxon>Pseudomonadota</taxon>
        <taxon>Gammaproteobacteria</taxon>
        <taxon>Thiotrichales</taxon>
        <taxon>Francisellaceae</taxon>
        <taxon>Francisella</taxon>
    </lineage>
</organism>
<dbReference type="GO" id="GO:0016887">
    <property type="term" value="F:ATP hydrolysis activity"/>
    <property type="evidence" value="ECO:0007669"/>
    <property type="project" value="InterPro"/>
</dbReference>
<dbReference type="InterPro" id="IPR001482">
    <property type="entry name" value="T2SS/T4SS_dom"/>
</dbReference>
<dbReference type="NCBIfam" id="TIGR01420">
    <property type="entry name" value="pilT_fam"/>
    <property type="match status" value="1"/>
</dbReference>
<dbReference type="InterPro" id="IPR050921">
    <property type="entry name" value="T4SS_GSP_E_ATPase"/>
</dbReference>
<evidence type="ECO:0000313" key="3">
    <source>
        <dbReference type="EMBL" id="APC96238.1"/>
    </source>
</evidence>
<dbReference type="InterPro" id="IPR006321">
    <property type="entry name" value="PilT/PilU"/>
</dbReference>
<dbReference type="GO" id="GO:0005524">
    <property type="term" value="F:ATP binding"/>
    <property type="evidence" value="ECO:0007669"/>
    <property type="project" value="InterPro"/>
</dbReference>
<dbReference type="AlphaFoldDB" id="A0A1J0KRG4"/>
<name>A0A1J0KRG4_9GAMM</name>
<sequence length="343" mass="38158">MIEKLLTLCVQKKVSDLHLSSGCKARYRIDGDLVDIESSPVLNDKMISQMLLEIMTEDQKEELIDTLECDFSIDNKENDARFRVNAFFHNRGYGAVFRRLENKIPTLDQFSAPKVLKTVQAKRGGLILVTGPTGSGKSSTLAALVSEINQKEEAHILTIEDPIEFVHVSQKSLINQREVKRDTRSFNAALKSALREDPDCILVGEMRDLETIRLALEAAETGHLVLGTLHTMSAIKTVDRIISVFPPAEQELVRNMLAESLQIVISQRLLKRKGGGRVAAYEVLVNNSGIKNMIKDNRLSQIYSSLQTGSAQGMSTMEASIELLMKTDIISKEEAAKYIVIKG</sequence>
<dbReference type="PROSITE" id="PS00662">
    <property type="entry name" value="T2SP_E"/>
    <property type="match status" value="1"/>
</dbReference>
<dbReference type="RefSeq" id="WP_071663589.1">
    <property type="nucleotide sequence ID" value="NZ_CP009654.1"/>
</dbReference>
<dbReference type="PANTHER" id="PTHR30486:SF6">
    <property type="entry name" value="TYPE IV PILUS RETRACTATION ATPASE PILT"/>
    <property type="match status" value="1"/>
</dbReference>
<feature type="domain" description="Bacterial type II secretion system protein E" evidence="2">
    <location>
        <begin position="194"/>
        <end position="208"/>
    </location>
</feature>
<proteinExistence type="inferred from homology"/>
<dbReference type="EMBL" id="CP009654">
    <property type="protein sequence ID" value="APC96238.1"/>
    <property type="molecule type" value="Genomic_DNA"/>
</dbReference>
<dbReference type="KEGG" id="frc:KX01_616"/>
<protein>
    <submittedName>
        <fullName evidence="3">Twitching motility family protein</fullName>
    </submittedName>
</protein>
<accession>A0A1J0KRG4</accession>
<dbReference type="OrthoDB" id="6189814at2"/>
<keyword evidence="4" id="KW-1185">Reference proteome</keyword>
<dbReference type="PANTHER" id="PTHR30486">
    <property type="entry name" value="TWITCHING MOTILITY PROTEIN PILT"/>
    <property type="match status" value="1"/>
</dbReference>
<evidence type="ECO:0000259" key="2">
    <source>
        <dbReference type="PROSITE" id="PS00662"/>
    </source>
</evidence>
<dbReference type="Gene3D" id="3.40.50.300">
    <property type="entry name" value="P-loop containing nucleotide triphosphate hydrolases"/>
    <property type="match status" value="1"/>
</dbReference>
<dbReference type="STRING" id="1542390.KX01_616"/>
<dbReference type="CDD" id="cd01131">
    <property type="entry name" value="PilT"/>
    <property type="match status" value="1"/>
</dbReference>
<dbReference type="Pfam" id="PF00437">
    <property type="entry name" value="T2SSE"/>
    <property type="match status" value="1"/>
</dbReference>
<evidence type="ECO:0000313" key="4">
    <source>
        <dbReference type="Proteomes" id="UP000182521"/>
    </source>
</evidence>
<gene>
    <name evidence="3" type="ORF">KX01_616</name>
</gene>
<dbReference type="Gene3D" id="3.30.450.90">
    <property type="match status" value="1"/>
</dbReference>
<dbReference type="SUPFAM" id="SSF52540">
    <property type="entry name" value="P-loop containing nucleoside triphosphate hydrolases"/>
    <property type="match status" value="1"/>
</dbReference>